<dbReference type="InterPro" id="IPR032724">
    <property type="entry name" value="SCP1.201-like"/>
</dbReference>
<sequence>MRKFVVAVVVAVLAWIFVVPSCSTTFGCESAPATAHADSGSCPDDIDEAAEDADWAADRIASIEDDPVTTGLLYDEDGTEMRIESGESGDAYDLALEYLQVYPSSVVGDQPKGRQAAGHVESKAAALMRSAGQTSGVLVINHPRGPCPYASRVGCGAAMQLILPEGSTITVWWPGGHRAYRGRAEG</sequence>
<organism evidence="2 3">
    <name type="scientific">Labedaea rhizosphaerae</name>
    <dbReference type="NCBI Taxonomy" id="598644"/>
    <lineage>
        <taxon>Bacteria</taxon>
        <taxon>Bacillati</taxon>
        <taxon>Actinomycetota</taxon>
        <taxon>Actinomycetes</taxon>
        <taxon>Pseudonocardiales</taxon>
        <taxon>Pseudonocardiaceae</taxon>
        <taxon>Labedaea</taxon>
    </lineage>
</organism>
<dbReference type="OrthoDB" id="3690783at2"/>
<accession>A0A4R6SKL5</accession>
<keyword evidence="1" id="KW-0732">Signal</keyword>
<dbReference type="Proteomes" id="UP000295444">
    <property type="component" value="Unassembled WGS sequence"/>
</dbReference>
<dbReference type="Pfam" id="PF14428">
    <property type="entry name" value="DddA-like"/>
    <property type="match status" value="1"/>
</dbReference>
<evidence type="ECO:0000313" key="2">
    <source>
        <dbReference type="EMBL" id="TDQ04404.1"/>
    </source>
</evidence>
<dbReference type="EMBL" id="SNXZ01000001">
    <property type="protein sequence ID" value="TDQ04404.1"/>
    <property type="molecule type" value="Genomic_DNA"/>
</dbReference>
<dbReference type="PROSITE" id="PS51257">
    <property type="entry name" value="PROKAR_LIPOPROTEIN"/>
    <property type="match status" value="1"/>
</dbReference>
<protein>
    <submittedName>
        <fullName evidence="2">Nucleic acid/nucleotide deaminase of polymorphic system toxin</fullName>
    </submittedName>
</protein>
<evidence type="ECO:0000256" key="1">
    <source>
        <dbReference type="SAM" id="SignalP"/>
    </source>
</evidence>
<reference evidence="2 3" key="1">
    <citation type="submission" date="2019-03" db="EMBL/GenBank/DDBJ databases">
        <title>Genomic Encyclopedia of Type Strains, Phase IV (KMG-IV): sequencing the most valuable type-strain genomes for metagenomic binning, comparative biology and taxonomic classification.</title>
        <authorList>
            <person name="Goeker M."/>
        </authorList>
    </citation>
    <scope>NUCLEOTIDE SEQUENCE [LARGE SCALE GENOMIC DNA]</scope>
    <source>
        <strain evidence="2 3">DSM 45361</strain>
    </source>
</reference>
<name>A0A4R6SKL5_LABRH</name>
<proteinExistence type="predicted"/>
<keyword evidence="3" id="KW-1185">Reference proteome</keyword>
<dbReference type="RefSeq" id="WP_133847312.1">
    <property type="nucleotide sequence ID" value="NZ_SNXZ01000001.1"/>
</dbReference>
<comment type="caution">
    <text evidence="2">The sequence shown here is derived from an EMBL/GenBank/DDBJ whole genome shotgun (WGS) entry which is preliminary data.</text>
</comment>
<gene>
    <name evidence="2" type="ORF">EV186_101356</name>
</gene>
<feature type="chain" id="PRO_5038437239" evidence="1">
    <location>
        <begin position="22"/>
        <end position="186"/>
    </location>
</feature>
<evidence type="ECO:0000313" key="3">
    <source>
        <dbReference type="Proteomes" id="UP000295444"/>
    </source>
</evidence>
<dbReference type="AlphaFoldDB" id="A0A4R6SKL5"/>
<feature type="signal peptide" evidence="1">
    <location>
        <begin position="1"/>
        <end position="21"/>
    </location>
</feature>